<evidence type="ECO:0000313" key="1">
    <source>
        <dbReference type="EMBL" id="WMT67634.1"/>
    </source>
</evidence>
<accession>A0AAJ6LP73</accession>
<evidence type="ECO:0000313" key="2">
    <source>
        <dbReference type="Proteomes" id="UP001228563"/>
    </source>
</evidence>
<dbReference type="EMBL" id="CP096849">
    <property type="protein sequence ID" value="WMT67634.1"/>
    <property type="molecule type" value="Genomic_DNA"/>
</dbReference>
<name>A0AAJ6LP73_9ENTR</name>
<organism evidence="1 2">
    <name type="scientific">Enterobacter kobei</name>
    <dbReference type="NCBI Taxonomy" id="208224"/>
    <lineage>
        <taxon>Bacteria</taxon>
        <taxon>Pseudomonadati</taxon>
        <taxon>Pseudomonadota</taxon>
        <taxon>Gammaproteobacteria</taxon>
        <taxon>Enterobacterales</taxon>
        <taxon>Enterobacteriaceae</taxon>
        <taxon>Enterobacter</taxon>
        <taxon>Enterobacter cloacae complex</taxon>
    </lineage>
</organism>
<reference evidence="1" key="1">
    <citation type="submission" date="2022-04" db="EMBL/GenBank/DDBJ databases">
        <title>Co-occurrence of mcr-9 and blaNDM-1 in multidrug-resistant Enterobacter kobei strain isolated from an infant with urinary infection.</title>
        <authorList>
            <person name="Zeng H."/>
        </authorList>
    </citation>
    <scope>NUCLEOTIDE SEQUENCE</scope>
    <source>
        <strain evidence="1">EC1382</strain>
    </source>
</reference>
<sequence length="77" mass="8596">MNNDIIELRLTAIEAAIKTISAAICANEGPLSDDLHNQIQLLRDQISSPENTVKQEAITYQTIKLLDSLNCDPWDPF</sequence>
<proteinExistence type="predicted"/>
<dbReference type="AlphaFoldDB" id="A0AAJ6LP73"/>
<protein>
    <submittedName>
        <fullName evidence="1">Uncharacterized protein</fullName>
    </submittedName>
</protein>
<dbReference type="RefSeq" id="WP_171863835.1">
    <property type="nucleotide sequence ID" value="NZ_CP096849.1"/>
</dbReference>
<dbReference type="Proteomes" id="UP001228563">
    <property type="component" value="Chromosome"/>
</dbReference>
<gene>
    <name evidence="1" type="ORF">M2B19_08695</name>
</gene>